<dbReference type="Proteomes" id="UP000198885">
    <property type="component" value="Unassembled WGS sequence"/>
</dbReference>
<evidence type="ECO:0000313" key="2">
    <source>
        <dbReference type="EMBL" id="SER88267.1"/>
    </source>
</evidence>
<feature type="compositionally biased region" description="Low complexity" evidence="1">
    <location>
        <begin position="129"/>
        <end position="140"/>
    </location>
</feature>
<gene>
    <name evidence="2" type="ORF">SAMN04490244_103387</name>
</gene>
<reference evidence="2 3" key="1">
    <citation type="submission" date="2016-10" db="EMBL/GenBank/DDBJ databases">
        <authorList>
            <person name="de Groot N.N."/>
        </authorList>
    </citation>
    <scope>NUCLEOTIDE SEQUENCE [LARGE SCALE GENOMIC DNA]</scope>
    <source>
        <strain evidence="2 3">DSM 23042</strain>
    </source>
</reference>
<feature type="region of interest" description="Disordered" evidence="1">
    <location>
        <begin position="53"/>
        <end position="72"/>
    </location>
</feature>
<dbReference type="STRING" id="641238.SAMN04490244_103387"/>
<organism evidence="2 3">
    <name type="scientific">Tranquillimonas rosea</name>
    <dbReference type="NCBI Taxonomy" id="641238"/>
    <lineage>
        <taxon>Bacteria</taxon>
        <taxon>Pseudomonadati</taxon>
        <taxon>Pseudomonadota</taxon>
        <taxon>Alphaproteobacteria</taxon>
        <taxon>Rhodobacterales</taxon>
        <taxon>Roseobacteraceae</taxon>
        <taxon>Tranquillimonas</taxon>
    </lineage>
</organism>
<keyword evidence="3" id="KW-1185">Reference proteome</keyword>
<dbReference type="AlphaFoldDB" id="A0A1H9STR8"/>
<proteinExistence type="predicted"/>
<name>A0A1H9STR8_9RHOB</name>
<dbReference type="EMBL" id="FOGU01000003">
    <property type="protein sequence ID" value="SER88267.1"/>
    <property type="molecule type" value="Genomic_DNA"/>
</dbReference>
<dbReference type="RefSeq" id="WP_143071499.1">
    <property type="nucleotide sequence ID" value="NZ_FOGU01000003.1"/>
</dbReference>
<sequence>MTKKIDAKFSDEMMAGWEQSEDLLGDGGLMQDQDLKRALMQRMLGTELTEHLGYERGAEAPPVQANRRNVASRKTTADLLTRSRRSSVQHCADAKCSAYWGVTVSVTRNHSAMNHPQPDERRLKGPSGGRRPVPGGTARVTCGATRRRNRCRTRAASER</sequence>
<evidence type="ECO:0000256" key="1">
    <source>
        <dbReference type="SAM" id="MobiDB-lite"/>
    </source>
</evidence>
<feature type="region of interest" description="Disordered" evidence="1">
    <location>
        <begin position="110"/>
        <end position="140"/>
    </location>
</feature>
<protein>
    <recommendedName>
        <fullName evidence="4">Transposase, Mutator family</fullName>
    </recommendedName>
</protein>
<evidence type="ECO:0000313" key="3">
    <source>
        <dbReference type="Proteomes" id="UP000198885"/>
    </source>
</evidence>
<accession>A0A1H9STR8</accession>
<dbReference type="OrthoDB" id="9793302at2"/>
<evidence type="ECO:0008006" key="4">
    <source>
        <dbReference type="Google" id="ProtNLM"/>
    </source>
</evidence>